<gene>
    <name evidence="2" type="ORF">GCM10023165_31130</name>
</gene>
<keyword evidence="3" id="KW-1185">Reference proteome</keyword>
<organism evidence="2 3">
    <name type="scientific">Variovorax defluvii</name>
    <dbReference type="NCBI Taxonomy" id="913761"/>
    <lineage>
        <taxon>Bacteria</taxon>
        <taxon>Pseudomonadati</taxon>
        <taxon>Pseudomonadota</taxon>
        <taxon>Betaproteobacteria</taxon>
        <taxon>Burkholderiales</taxon>
        <taxon>Comamonadaceae</taxon>
        <taxon>Variovorax</taxon>
    </lineage>
</organism>
<evidence type="ECO:0000256" key="1">
    <source>
        <dbReference type="SAM" id="SignalP"/>
    </source>
</evidence>
<accession>A0ABP8HX11</accession>
<protein>
    <submittedName>
        <fullName evidence="2">Uncharacterized protein</fullName>
    </submittedName>
</protein>
<name>A0ABP8HX11_9BURK</name>
<comment type="caution">
    <text evidence="2">The sequence shown here is derived from an EMBL/GenBank/DDBJ whole genome shotgun (WGS) entry which is preliminary data.</text>
</comment>
<reference evidence="3" key="1">
    <citation type="journal article" date="2019" name="Int. J. Syst. Evol. Microbiol.">
        <title>The Global Catalogue of Microorganisms (GCM) 10K type strain sequencing project: providing services to taxonomists for standard genome sequencing and annotation.</title>
        <authorList>
            <consortium name="The Broad Institute Genomics Platform"/>
            <consortium name="The Broad Institute Genome Sequencing Center for Infectious Disease"/>
            <person name="Wu L."/>
            <person name="Ma J."/>
        </authorList>
    </citation>
    <scope>NUCLEOTIDE SEQUENCE [LARGE SCALE GENOMIC DNA]</scope>
    <source>
        <strain evidence="3">JCM 17804</strain>
    </source>
</reference>
<dbReference type="EMBL" id="BAABGJ010000036">
    <property type="protein sequence ID" value="GAA4346498.1"/>
    <property type="molecule type" value="Genomic_DNA"/>
</dbReference>
<evidence type="ECO:0000313" key="2">
    <source>
        <dbReference type="EMBL" id="GAA4346498.1"/>
    </source>
</evidence>
<feature type="chain" id="PRO_5047045804" evidence="1">
    <location>
        <begin position="21"/>
        <end position="127"/>
    </location>
</feature>
<proteinExistence type="predicted"/>
<keyword evidence="1" id="KW-0732">Signal</keyword>
<dbReference type="Proteomes" id="UP001500975">
    <property type="component" value="Unassembled WGS sequence"/>
</dbReference>
<evidence type="ECO:0000313" key="3">
    <source>
        <dbReference type="Proteomes" id="UP001500975"/>
    </source>
</evidence>
<feature type="signal peptide" evidence="1">
    <location>
        <begin position="1"/>
        <end position="20"/>
    </location>
</feature>
<sequence length="127" mass="13711">MPIEPSVMPTLLICLFWACAAQAPSSEPNTARASMDLRMKSLLGGLLRWKRFRGTPRNRLCRAAGVAPGEGVGGATRSAHSLGESNILRGTGFAGPLVLPPERGLAERHEVRTAWGRTQVLAEPLRR</sequence>